<dbReference type="RefSeq" id="WP_104688598.1">
    <property type="nucleotide sequence ID" value="NZ_JBKTHY010000006.1"/>
</dbReference>
<dbReference type="OrthoDB" id="9775356at2"/>
<reference evidence="1 2" key="1">
    <citation type="submission" date="2017-09" db="EMBL/GenBank/DDBJ databases">
        <title>Bacterial strain isolated from the female urinary microbiota.</title>
        <authorList>
            <person name="Thomas-White K."/>
            <person name="Kumar N."/>
            <person name="Forster S."/>
            <person name="Putonti C."/>
            <person name="Lawley T."/>
            <person name="Wolfe A.J."/>
        </authorList>
    </citation>
    <scope>NUCLEOTIDE SEQUENCE [LARGE SCALE GENOMIC DNA]</scope>
    <source>
        <strain evidence="1 2">UMB0683</strain>
    </source>
</reference>
<name>A0A2J6NN09_9LACO</name>
<evidence type="ECO:0000313" key="2">
    <source>
        <dbReference type="Proteomes" id="UP000239920"/>
    </source>
</evidence>
<comment type="caution">
    <text evidence="1">The sequence shown here is derived from an EMBL/GenBank/DDBJ whole genome shotgun (WGS) entry which is preliminary data.</text>
</comment>
<sequence length="212" mass="24962">MEINFNVHGKKRKKLVMLIATYTKQQAEYQYTPTYAYQIGKYNVSRNGTLSSPDKIPPQLLEYLNKLGFNGTKVIQFNLSYPRENFTEQSLDNLRHLIWAKSQLIKDAFDIKSLHLIIDEQRVSFDWFDQISPEDTAAYQEFVDKLVQYAQSHQRIMSTPHEESNEKYAFRCFLLRLGFIGSKYKKQRKILLRNLTGSAAFKNTRRLSYEPN</sequence>
<protein>
    <submittedName>
        <fullName evidence="1">Uncharacterized protein</fullName>
    </submittedName>
</protein>
<dbReference type="EMBL" id="PNFV01000004">
    <property type="protein sequence ID" value="PMB82717.1"/>
    <property type="molecule type" value="Genomic_DNA"/>
</dbReference>
<evidence type="ECO:0000313" key="1">
    <source>
        <dbReference type="EMBL" id="PMB82717.1"/>
    </source>
</evidence>
<accession>A0A2J6NN09</accession>
<gene>
    <name evidence="1" type="ORF">CK797_04640</name>
</gene>
<organism evidence="1 2">
    <name type="scientific">Limosilactobacillus pontis</name>
    <dbReference type="NCBI Taxonomy" id="35787"/>
    <lineage>
        <taxon>Bacteria</taxon>
        <taxon>Bacillati</taxon>
        <taxon>Bacillota</taxon>
        <taxon>Bacilli</taxon>
        <taxon>Lactobacillales</taxon>
        <taxon>Lactobacillaceae</taxon>
        <taxon>Limosilactobacillus</taxon>
    </lineage>
</organism>
<proteinExistence type="predicted"/>
<dbReference type="Proteomes" id="UP000239920">
    <property type="component" value="Unassembled WGS sequence"/>
</dbReference>
<dbReference type="AlphaFoldDB" id="A0A2J6NN09"/>